<dbReference type="GO" id="GO:0008276">
    <property type="term" value="F:protein methyltransferase activity"/>
    <property type="evidence" value="ECO:0007669"/>
    <property type="project" value="InterPro"/>
</dbReference>
<dbReference type="eggNOG" id="KOG2497">
    <property type="taxonomic scope" value="Eukaryota"/>
</dbReference>
<dbReference type="Gene3D" id="3.40.50.150">
    <property type="entry name" value="Vaccinia Virus protein VP39"/>
    <property type="match status" value="1"/>
</dbReference>
<accession>Q24FF7</accession>
<dbReference type="CDD" id="cd02440">
    <property type="entry name" value="AdoMet_MTases"/>
    <property type="match status" value="1"/>
</dbReference>
<protein>
    <submittedName>
        <fullName evidence="1">Methyltransferase</fullName>
    </submittedName>
</protein>
<dbReference type="PANTHER" id="PTHR23108:SF3">
    <property type="entry name" value="METHYLTRANSFERASE FAMILY PROTEIN"/>
    <property type="match status" value="1"/>
</dbReference>
<dbReference type="InterPro" id="IPR029063">
    <property type="entry name" value="SAM-dependent_MTases_sf"/>
</dbReference>
<reference evidence="2" key="1">
    <citation type="journal article" date="2006" name="PLoS Biol.">
        <title>Macronuclear genome sequence of the ciliate Tetrahymena thermophila, a model eukaryote.</title>
        <authorList>
            <person name="Eisen J.A."/>
            <person name="Coyne R.S."/>
            <person name="Wu M."/>
            <person name="Wu D."/>
            <person name="Thiagarajan M."/>
            <person name="Wortman J.R."/>
            <person name="Badger J.H."/>
            <person name="Ren Q."/>
            <person name="Amedeo P."/>
            <person name="Jones K.M."/>
            <person name="Tallon L.J."/>
            <person name="Delcher A.L."/>
            <person name="Salzberg S.L."/>
            <person name="Silva J.C."/>
            <person name="Haas B.J."/>
            <person name="Majoros W.H."/>
            <person name="Farzad M."/>
            <person name="Carlton J.M."/>
            <person name="Smith R.K. Jr."/>
            <person name="Garg J."/>
            <person name="Pearlman R.E."/>
            <person name="Karrer K.M."/>
            <person name="Sun L."/>
            <person name="Manning G."/>
            <person name="Elde N.C."/>
            <person name="Turkewitz A.P."/>
            <person name="Asai D.J."/>
            <person name="Wilkes D.E."/>
            <person name="Wang Y."/>
            <person name="Cai H."/>
            <person name="Collins K."/>
            <person name="Stewart B.A."/>
            <person name="Lee S.R."/>
            <person name="Wilamowska K."/>
            <person name="Weinberg Z."/>
            <person name="Ruzzo W.L."/>
            <person name="Wloga D."/>
            <person name="Gaertig J."/>
            <person name="Frankel J."/>
            <person name="Tsao C.-C."/>
            <person name="Gorovsky M.A."/>
            <person name="Keeling P.J."/>
            <person name="Waller R.F."/>
            <person name="Patron N.J."/>
            <person name="Cherry J.M."/>
            <person name="Stover N.A."/>
            <person name="Krieger C.J."/>
            <person name="del Toro C."/>
            <person name="Ryder H.F."/>
            <person name="Williamson S.C."/>
            <person name="Barbeau R.A."/>
            <person name="Hamilton E.P."/>
            <person name="Orias E."/>
        </authorList>
    </citation>
    <scope>NUCLEOTIDE SEQUENCE [LARGE SCALE GENOMIC DNA]</scope>
    <source>
        <strain evidence="2">SB210</strain>
    </source>
</reference>
<keyword evidence="2" id="KW-1185">Reference proteome</keyword>
<keyword evidence="1" id="KW-0489">Methyltransferase</keyword>
<dbReference type="InterPro" id="IPR038899">
    <property type="entry name" value="METTL22"/>
</dbReference>
<keyword evidence="1" id="KW-0808">Transferase</keyword>
<organism evidence="1 2">
    <name type="scientific">Tetrahymena thermophila (strain SB210)</name>
    <dbReference type="NCBI Taxonomy" id="312017"/>
    <lineage>
        <taxon>Eukaryota</taxon>
        <taxon>Sar</taxon>
        <taxon>Alveolata</taxon>
        <taxon>Ciliophora</taxon>
        <taxon>Intramacronucleata</taxon>
        <taxon>Oligohymenophorea</taxon>
        <taxon>Hymenostomatida</taxon>
        <taxon>Tetrahymenina</taxon>
        <taxon>Tetrahymenidae</taxon>
        <taxon>Tetrahymena</taxon>
    </lineage>
</organism>
<dbReference type="KEGG" id="tet:TTHERM_00865060"/>
<dbReference type="GO" id="GO:0032259">
    <property type="term" value="P:methylation"/>
    <property type="evidence" value="ECO:0007669"/>
    <property type="project" value="UniProtKB-KW"/>
</dbReference>
<gene>
    <name evidence="1" type="ORF">TTHERM_00865060</name>
</gene>
<dbReference type="OMA" id="WGNSDHI"/>
<dbReference type="PANTHER" id="PTHR23108">
    <property type="entry name" value="METHYLTRANSFERASE-RELATED"/>
    <property type="match status" value="1"/>
</dbReference>
<dbReference type="GO" id="GO:0005634">
    <property type="term" value="C:nucleus"/>
    <property type="evidence" value="ECO:0007669"/>
    <property type="project" value="TreeGrafter"/>
</dbReference>
<dbReference type="Proteomes" id="UP000009168">
    <property type="component" value="Unassembled WGS sequence"/>
</dbReference>
<dbReference type="OrthoDB" id="46564at2759"/>
<dbReference type="Pfam" id="PF10294">
    <property type="entry name" value="Methyltransf_16"/>
    <property type="match status" value="1"/>
</dbReference>
<dbReference type="EMBL" id="GG662285">
    <property type="protein sequence ID" value="EAS06501.1"/>
    <property type="molecule type" value="Genomic_DNA"/>
</dbReference>
<name>Q24FF7_TETTS</name>
<dbReference type="STRING" id="312017.Q24FF7"/>
<evidence type="ECO:0000313" key="1">
    <source>
        <dbReference type="EMBL" id="EAS06501.1"/>
    </source>
</evidence>
<dbReference type="InterPro" id="IPR019410">
    <property type="entry name" value="Methyltransf_16"/>
</dbReference>
<dbReference type="RefSeq" id="XP_001026746.1">
    <property type="nucleotide sequence ID" value="XM_001026746.3"/>
</dbReference>
<sequence length="242" mass="28272">MEDNFDCDLFINKDYVEKEFKYKDCVQKYKASTSASTDFDLTGQIVWRAAEQLAEFIVENKEIFRDKVVLEVGAGVGLSGLVCAQYAKQVYITDGNDIVCELMEMNAQYAQNNNVVMEKYCWGDLSYLEKRKDIKFDIIIGADIMFWESSIEPLAITLKQAYELYPQILVYTATRVRAKHSEDRFDQRLQERNLERIVLYSEGENKFYKIFNKSNNNVQDSDLSRYVIPEQKRAELNQKQSE</sequence>
<dbReference type="HOGENOM" id="CLU_1149187_0_0_1"/>
<dbReference type="AlphaFoldDB" id="Q24FF7"/>
<dbReference type="GeneID" id="7837874"/>
<evidence type="ECO:0000313" key="2">
    <source>
        <dbReference type="Proteomes" id="UP000009168"/>
    </source>
</evidence>
<dbReference type="InParanoid" id="Q24FF7"/>
<proteinExistence type="predicted"/>
<dbReference type="SUPFAM" id="SSF53335">
    <property type="entry name" value="S-adenosyl-L-methionine-dependent methyltransferases"/>
    <property type="match status" value="1"/>
</dbReference>